<dbReference type="InterPro" id="IPR016024">
    <property type="entry name" value="ARM-type_fold"/>
</dbReference>
<protein>
    <submittedName>
        <fullName evidence="1">ATP-binding protein</fullName>
    </submittedName>
</protein>
<dbReference type="GO" id="GO:0005524">
    <property type="term" value="F:ATP binding"/>
    <property type="evidence" value="ECO:0007669"/>
    <property type="project" value="UniProtKB-KW"/>
</dbReference>
<comment type="caution">
    <text evidence="1">The sequence shown here is derived from an EMBL/GenBank/DDBJ whole genome shotgun (WGS) entry which is preliminary data.</text>
</comment>
<reference evidence="1 2" key="1">
    <citation type="journal article" date="2004" name="Syst. Appl. Microbiol.">
        <title>Cryptoendolithic actinomycetes from antarctic sandstone rock samples: Micromonospora endolithica sp. nov. and two isolates related to Micromonospora coerulea Jensen 1932.</title>
        <authorList>
            <person name="Hirsch P."/>
            <person name="Mevs U."/>
            <person name="Kroppenstedt R.M."/>
            <person name="Schumann P."/>
            <person name="Stackebrandt E."/>
        </authorList>
    </citation>
    <scope>NUCLEOTIDE SEQUENCE [LARGE SCALE GENOMIC DNA]</scope>
    <source>
        <strain evidence="1 2">JCM 12677</strain>
    </source>
</reference>
<dbReference type="EMBL" id="RBAK01000001">
    <property type="protein sequence ID" value="RKN50279.1"/>
    <property type="molecule type" value="Genomic_DNA"/>
</dbReference>
<name>A0A3A9ZQ07_9ACTN</name>
<dbReference type="RefSeq" id="WP_120723526.1">
    <property type="nucleotide sequence ID" value="NZ_RBAK01000001.1"/>
</dbReference>
<accession>A0A3A9ZQ07</accession>
<dbReference type="OrthoDB" id="5167319at2"/>
<organism evidence="1 2">
    <name type="scientific">Micromonospora endolithica</name>
    <dbReference type="NCBI Taxonomy" id="230091"/>
    <lineage>
        <taxon>Bacteria</taxon>
        <taxon>Bacillati</taxon>
        <taxon>Actinomycetota</taxon>
        <taxon>Actinomycetes</taxon>
        <taxon>Micromonosporales</taxon>
        <taxon>Micromonosporaceae</taxon>
        <taxon>Micromonospora</taxon>
    </lineage>
</organism>
<dbReference type="AlphaFoldDB" id="A0A3A9ZQ07"/>
<dbReference type="SUPFAM" id="SSF48371">
    <property type="entry name" value="ARM repeat"/>
    <property type="match status" value="1"/>
</dbReference>
<dbReference type="InterPro" id="IPR027417">
    <property type="entry name" value="P-loop_NTPase"/>
</dbReference>
<dbReference type="Proteomes" id="UP000281726">
    <property type="component" value="Unassembled WGS sequence"/>
</dbReference>
<proteinExistence type="predicted"/>
<sequence>MIFWRRWQAAPDTPKVVPVEASGPGAVAVGGDNNGTINTTVIMPGSGRPSIWLETDRFFGLHSGTGLYSHDWALVGRGPELHGLVEWLTGDGPTVALLSGRGGIGKSRLLRAFADVVAREHGYVVRFVDRSVLVQSEDVEVLPSADRLLVIVDDAHESLGVATTVVGIRHERPTARILFATRPYGVDHLLRELRGAGMHRVDVPHWRLEDLSFAEAAALAGAVLGAGHDEDVARRLAVIGRDCPLIIVVGGGLIRRGRLDAGRVTSDDLLRDEVMAAFAKALTTDTAVADPGLRREVLHAIAALQPFRLNEQEFRAAAKVLTSRAFDQILPEFRELENAGVLLRRENALRVVPDLLGDTLLADAIVDIRSGVGTGYLERILRVVDGEALLHLVLNASRVDWNVRHAAPASRPSLVDELWDALVARFDRTDFDDKLALLRRLRRVVFYQAAALLRICQLAYEDCRAPDADPECRDRIRAALPPVLEKAALDRKTFSASVDLLWKLAGQDGRTDQRQIDHPVQVLRDLAEFKRWKPLEFNTGMVDAAKRWIAASPGSNPRVSPLEILQPLLATEVDEKESDGTQVTLKQFQLDPVAVSSLRRQVVDLVLDELWSPDRWEAVRAAETLQKALQYPHGFYGYTVPAEQRDEWTPDFLETLGLLGDRVATRPIDPVVAIAVGKSLRWHARHAPGVTRAAARSVLDALPDSIEYEIAVALHDGWGDLLDDVNDFREAQRVLAEKLDSLARRVLANTSEEALLDELAGGLLAEQEAALTGRQANPEPFARALMRNRPSLAQALVASVIREPEGPVACLLPVAAQELLLSDADAGWEAVSRLLRCDHVTLTRLTANGLSRYRGHQGPMDAREQATLRQLLHHEDETTRRLALQAVRWIGEYDRASAANLVLSVSFQHSPAVAKEVLSAFGEHGYLAYGDVDAADREQLLAGIAGSATIEQYEVQDFLAGLSAVQPEAVMRLLKRRAKPDAEPQADGYRALPAEWQETLRFRGTVRFRDFLWESLDWVAENIDDASVDDCGALFAAVAVTFDDDVLETLDRALETNSMQHIRALGVVLEHAQRTFVWVHSDFVVRVLRAAEEHGERCRREVRRGLHRSVRSGGWGGTVGEPFPQDVEQRDRSRAVAATLAEGSPERAFYDELVETAEAAIRLEVDHDRRFLEHRDW</sequence>
<evidence type="ECO:0000313" key="1">
    <source>
        <dbReference type="EMBL" id="RKN50279.1"/>
    </source>
</evidence>
<dbReference type="SUPFAM" id="SSF52540">
    <property type="entry name" value="P-loop containing nucleoside triphosphate hydrolases"/>
    <property type="match status" value="1"/>
</dbReference>
<evidence type="ECO:0000313" key="2">
    <source>
        <dbReference type="Proteomes" id="UP000281726"/>
    </source>
</evidence>
<gene>
    <name evidence="1" type="ORF">D7223_00190</name>
</gene>
<keyword evidence="2" id="KW-1185">Reference proteome</keyword>
<keyword evidence="1" id="KW-0547">Nucleotide-binding</keyword>
<keyword evidence="1" id="KW-0067">ATP-binding</keyword>